<evidence type="ECO:0000256" key="12">
    <source>
        <dbReference type="ARBA" id="ARBA00031636"/>
    </source>
</evidence>
<dbReference type="RefSeq" id="WP_249284164.1">
    <property type="nucleotide sequence ID" value="NZ_JACRSO010000001.1"/>
</dbReference>
<evidence type="ECO:0000256" key="2">
    <source>
        <dbReference type="ARBA" id="ARBA00004651"/>
    </source>
</evidence>
<keyword evidence="6" id="KW-0050">Antiport</keyword>
<dbReference type="Proteomes" id="UP000654279">
    <property type="component" value="Unassembled WGS sequence"/>
</dbReference>
<evidence type="ECO:0000256" key="3">
    <source>
        <dbReference type="ARBA" id="ARBA00010199"/>
    </source>
</evidence>
<keyword evidence="5" id="KW-0813">Transport</keyword>
<dbReference type="AlphaFoldDB" id="A0A926CYM8"/>
<dbReference type="PIRSF" id="PIRSF006603">
    <property type="entry name" value="DinF"/>
    <property type="match status" value="1"/>
</dbReference>
<reference evidence="14" key="1">
    <citation type="submission" date="2020-08" db="EMBL/GenBank/DDBJ databases">
        <title>Genome public.</title>
        <authorList>
            <person name="Liu C."/>
            <person name="Sun Q."/>
        </authorList>
    </citation>
    <scope>NUCLEOTIDE SEQUENCE</scope>
    <source>
        <strain evidence="14">NSJ-44</strain>
    </source>
</reference>
<feature type="transmembrane region" description="Helical" evidence="13">
    <location>
        <begin position="96"/>
        <end position="123"/>
    </location>
</feature>
<keyword evidence="11 13" id="KW-0472">Membrane</keyword>
<dbReference type="Pfam" id="PF01554">
    <property type="entry name" value="MatE"/>
    <property type="match status" value="2"/>
</dbReference>
<organism evidence="14 15">
    <name type="scientific">Luoshenia tenuis</name>
    <dbReference type="NCBI Taxonomy" id="2763654"/>
    <lineage>
        <taxon>Bacteria</taxon>
        <taxon>Bacillati</taxon>
        <taxon>Bacillota</taxon>
        <taxon>Clostridia</taxon>
        <taxon>Christensenellales</taxon>
        <taxon>Christensenellaceae</taxon>
        <taxon>Luoshenia</taxon>
    </lineage>
</organism>
<evidence type="ECO:0000256" key="6">
    <source>
        <dbReference type="ARBA" id="ARBA00022449"/>
    </source>
</evidence>
<keyword evidence="7" id="KW-1003">Cell membrane</keyword>
<comment type="caution">
    <text evidence="14">The sequence shown here is derived from an EMBL/GenBank/DDBJ whole genome shotgun (WGS) entry which is preliminary data.</text>
</comment>
<feature type="transmembrane region" description="Helical" evidence="13">
    <location>
        <begin position="204"/>
        <end position="229"/>
    </location>
</feature>
<dbReference type="PANTHER" id="PTHR43298">
    <property type="entry name" value="MULTIDRUG RESISTANCE PROTEIN NORM-RELATED"/>
    <property type="match status" value="1"/>
</dbReference>
<feature type="transmembrane region" description="Helical" evidence="13">
    <location>
        <begin position="135"/>
        <end position="155"/>
    </location>
</feature>
<dbReference type="GO" id="GO:0005886">
    <property type="term" value="C:plasma membrane"/>
    <property type="evidence" value="ECO:0007669"/>
    <property type="project" value="UniProtKB-SubCell"/>
</dbReference>
<feature type="transmembrane region" description="Helical" evidence="13">
    <location>
        <begin position="411"/>
        <end position="431"/>
    </location>
</feature>
<feature type="transmembrane region" description="Helical" evidence="13">
    <location>
        <begin position="167"/>
        <end position="184"/>
    </location>
</feature>
<keyword evidence="10" id="KW-0406">Ion transport</keyword>
<gene>
    <name evidence="14" type="ORF">H8699_01515</name>
</gene>
<evidence type="ECO:0000256" key="8">
    <source>
        <dbReference type="ARBA" id="ARBA00022692"/>
    </source>
</evidence>
<protein>
    <recommendedName>
        <fullName evidence="4">Probable multidrug resistance protein NorM</fullName>
    </recommendedName>
    <alternativeName>
        <fullName evidence="12">Multidrug-efflux transporter</fullName>
    </alternativeName>
</protein>
<evidence type="ECO:0000256" key="10">
    <source>
        <dbReference type="ARBA" id="ARBA00023065"/>
    </source>
</evidence>
<evidence type="ECO:0000256" key="7">
    <source>
        <dbReference type="ARBA" id="ARBA00022475"/>
    </source>
</evidence>
<feature type="transmembrane region" description="Helical" evidence="13">
    <location>
        <begin position="369"/>
        <end position="390"/>
    </location>
</feature>
<dbReference type="PANTHER" id="PTHR43298:SF2">
    <property type="entry name" value="FMN_FAD EXPORTER YEEO-RELATED"/>
    <property type="match status" value="1"/>
</dbReference>
<dbReference type="InterPro" id="IPR048279">
    <property type="entry name" value="MdtK-like"/>
</dbReference>
<dbReference type="InterPro" id="IPR050222">
    <property type="entry name" value="MATE_MdtK"/>
</dbReference>
<evidence type="ECO:0000256" key="9">
    <source>
        <dbReference type="ARBA" id="ARBA00022989"/>
    </source>
</evidence>
<comment type="similarity">
    <text evidence="3">Belongs to the multi antimicrobial extrusion (MATE) (TC 2.A.66.1) family.</text>
</comment>
<keyword evidence="15" id="KW-1185">Reference proteome</keyword>
<dbReference type="EMBL" id="JACRSO010000001">
    <property type="protein sequence ID" value="MBC8528117.1"/>
    <property type="molecule type" value="Genomic_DNA"/>
</dbReference>
<name>A0A926CYM8_9FIRM</name>
<dbReference type="GO" id="GO:0042910">
    <property type="term" value="F:xenobiotic transmembrane transporter activity"/>
    <property type="evidence" value="ECO:0007669"/>
    <property type="project" value="InterPro"/>
</dbReference>
<keyword evidence="8 13" id="KW-0812">Transmembrane</keyword>
<dbReference type="NCBIfam" id="TIGR00797">
    <property type="entry name" value="matE"/>
    <property type="match status" value="1"/>
</dbReference>
<evidence type="ECO:0000313" key="14">
    <source>
        <dbReference type="EMBL" id="MBC8528117.1"/>
    </source>
</evidence>
<proteinExistence type="inferred from homology"/>
<keyword evidence="9 13" id="KW-1133">Transmembrane helix</keyword>
<comment type="subcellular location">
    <subcellularLocation>
        <location evidence="2">Cell membrane</location>
        <topology evidence="2">Multi-pass membrane protein</topology>
    </subcellularLocation>
</comment>
<dbReference type="CDD" id="cd13137">
    <property type="entry name" value="MATE_NorM_like"/>
    <property type="match status" value="1"/>
</dbReference>
<evidence type="ECO:0000256" key="5">
    <source>
        <dbReference type="ARBA" id="ARBA00022448"/>
    </source>
</evidence>
<accession>A0A926CYM8</accession>
<comment type="function">
    <text evidence="1">Multidrug efflux pump.</text>
</comment>
<dbReference type="InterPro" id="IPR002528">
    <property type="entry name" value="MATE_fam"/>
</dbReference>
<sequence>MFSGAVLKDREMLRRIGNLAGPAVLEQALQTAVQYADTAMVGQIGAAASAAVGLTMSCTWLVNGPLFAMGIGVLACIAQALGAGDATRARKAGAQGVFLVLFLGILMGVLTVALAPFIPYWLGAEAALAKDAGDYFAITCLPMVFRAGNIVFASALRGAGDSRRPMLINLAMNVCNVLLNYLLINPAHLLDVGFVALPLWGAGMGVRGAAVATALSHVLGGTLMARAYWRHPTLSPRQCGVRVDRALMRRIISIGLPVTGERVAACLGQVVFTGLVSRLGTLALAAHSIALTAEQAFYIPGYGMQAAASTLAGNALGEGNEKKLRDTSLTITFIAAALMALMGAALFSFPEALMGIFTGDREVMALGASVLRIVAVSEPLFAVAIIMEGVCNGIGDTRASFMISAGTMWGVRIAGTLMCVCVFHGGLQAVWCCMVADNTCRCCLLLLRFVRGRWKRRLNILAQQR</sequence>
<feature type="transmembrane region" description="Helical" evidence="13">
    <location>
        <begin position="66"/>
        <end position="84"/>
    </location>
</feature>
<dbReference type="GO" id="GO:0015297">
    <property type="term" value="F:antiporter activity"/>
    <property type="evidence" value="ECO:0007669"/>
    <property type="project" value="UniProtKB-KW"/>
</dbReference>
<evidence type="ECO:0000313" key="15">
    <source>
        <dbReference type="Proteomes" id="UP000654279"/>
    </source>
</evidence>
<evidence type="ECO:0000256" key="4">
    <source>
        <dbReference type="ARBA" id="ARBA00020268"/>
    </source>
</evidence>
<evidence type="ECO:0000256" key="13">
    <source>
        <dbReference type="SAM" id="Phobius"/>
    </source>
</evidence>
<dbReference type="GO" id="GO:0006811">
    <property type="term" value="P:monoatomic ion transport"/>
    <property type="evidence" value="ECO:0007669"/>
    <property type="project" value="UniProtKB-KW"/>
</dbReference>
<evidence type="ECO:0000256" key="11">
    <source>
        <dbReference type="ARBA" id="ARBA00023136"/>
    </source>
</evidence>
<feature type="transmembrane region" description="Helical" evidence="13">
    <location>
        <begin position="329"/>
        <end position="349"/>
    </location>
</feature>
<evidence type="ECO:0000256" key="1">
    <source>
        <dbReference type="ARBA" id="ARBA00003408"/>
    </source>
</evidence>